<sequence>MPPNQSNDGRGKRKRNMDKKKDIEQKAGDSYFDDQIAGGSKRIKVEHGVSNLAGLKPRDPKLEALKDRAVFVGLTYRYTYSGTKRTRAIEKFALESYIDLHADTMSLIMLIDHTSRHFEGCDLDDFTRYLDSIEFYDRCVIQQKETVNPPGAKEIHATSIIGTESLRTTDLKIEYPHEKFAGLSAGSAPKAVGTEQAESGISGVQNENETKKKVSQATQIKSISHFNPRKVPIQASKTQGVVMADVSAVAKDGNAAIVRLEVPQEARTGNRNQLTLSQKPKPATKRLQKKKPPTVLRPIPNKRPSAPQHKKAALTGP</sequence>
<dbReference type="Proteomes" id="UP001465668">
    <property type="component" value="Unassembled WGS sequence"/>
</dbReference>
<evidence type="ECO:0000313" key="3">
    <source>
        <dbReference type="Proteomes" id="UP001465668"/>
    </source>
</evidence>
<accession>A0ABR2Y5I4</accession>
<feature type="compositionally biased region" description="Basic residues" evidence="1">
    <location>
        <begin position="308"/>
        <end position="317"/>
    </location>
</feature>
<protein>
    <submittedName>
        <fullName evidence="2">Uncharacterized protein</fullName>
    </submittedName>
</protein>
<feature type="compositionally biased region" description="Basic residues" evidence="1">
    <location>
        <begin position="282"/>
        <end position="292"/>
    </location>
</feature>
<feature type="region of interest" description="Disordered" evidence="1">
    <location>
        <begin position="1"/>
        <end position="33"/>
    </location>
</feature>
<keyword evidence="3" id="KW-1185">Reference proteome</keyword>
<comment type="caution">
    <text evidence="2">The sequence shown here is derived from an EMBL/GenBank/DDBJ whole genome shotgun (WGS) entry which is preliminary data.</text>
</comment>
<gene>
    <name evidence="2" type="ORF">SCAR479_05015</name>
</gene>
<name>A0ABR2Y5I4_9PEZI</name>
<feature type="region of interest" description="Disordered" evidence="1">
    <location>
        <begin position="268"/>
        <end position="317"/>
    </location>
</feature>
<dbReference type="EMBL" id="JARVKM010000004">
    <property type="protein sequence ID" value="KAK9781194.1"/>
    <property type="molecule type" value="Genomic_DNA"/>
</dbReference>
<reference evidence="2 3" key="1">
    <citation type="submission" date="2024-02" db="EMBL/GenBank/DDBJ databases">
        <title>First draft genome assembly of two strains of Seiridium cardinale.</title>
        <authorList>
            <person name="Emiliani G."/>
            <person name="Scali E."/>
        </authorList>
    </citation>
    <scope>NUCLEOTIDE SEQUENCE [LARGE SCALE GENOMIC DNA]</scope>
    <source>
        <strain evidence="2 3">BM-138-000479</strain>
    </source>
</reference>
<proteinExistence type="predicted"/>
<feature type="compositionally biased region" description="Polar residues" evidence="1">
    <location>
        <begin position="268"/>
        <end position="278"/>
    </location>
</feature>
<evidence type="ECO:0000313" key="2">
    <source>
        <dbReference type="EMBL" id="KAK9781194.1"/>
    </source>
</evidence>
<organism evidence="2 3">
    <name type="scientific">Seiridium cardinale</name>
    <dbReference type="NCBI Taxonomy" id="138064"/>
    <lineage>
        <taxon>Eukaryota</taxon>
        <taxon>Fungi</taxon>
        <taxon>Dikarya</taxon>
        <taxon>Ascomycota</taxon>
        <taxon>Pezizomycotina</taxon>
        <taxon>Sordariomycetes</taxon>
        <taxon>Xylariomycetidae</taxon>
        <taxon>Amphisphaeriales</taxon>
        <taxon>Sporocadaceae</taxon>
        <taxon>Seiridium</taxon>
    </lineage>
</organism>
<evidence type="ECO:0000256" key="1">
    <source>
        <dbReference type="SAM" id="MobiDB-lite"/>
    </source>
</evidence>